<dbReference type="Gene3D" id="3.40.50.300">
    <property type="entry name" value="P-loop containing nucleotide triphosphate hydrolases"/>
    <property type="match status" value="1"/>
</dbReference>
<dbReference type="NCBIfam" id="TIGR00150">
    <property type="entry name" value="T6A_YjeE"/>
    <property type="match status" value="1"/>
</dbReference>
<evidence type="ECO:0000256" key="5">
    <source>
        <dbReference type="ARBA" id="ARBA00022694"/>
    </source>
</evidence>
<dbReference type="Proteomes" id="UP000257045">
    <property type="component" value="Unassembled WGS sequence"/>
</dbReference>
<evidence type="ECO:0000313" key="12">
    <source>
        <dbReference type="Proteomes" id="UP000257045"/>
    </source>
</evidence>
<dbReference type="GO" id="GO:0005737">
    <property type="term" value="C:cytoplasm"/>
    <property type="evidence" value="ECO:0007669"/>
    <property type="project" value="UniProtKB-SubCell"/>
</dbReference>
<dbReference type="InterPro" id="IPR003442">
    <property type="entry name" value="T6A_TsaE"/>
</dbReference>
<dbReference type="InterPro" id="IPR027417">
    <property type="entry name" value="P-loop_NTPase"/>
</dbReference>
<reference evidence="11 12" key="1">
    <citation type="submission" date="2018-04" db="EMBL/GenBank/DDBJ databases">
        <title>Novel Campyloabacter and Helicobacter Species and Strains.</title>
        <authorList>
            <person name="Mannion A.J."/>
            <person name="Shen Z."/>
            <person name="Fox J.G."/>
        </authorList>
    </citation>
    <scope>NUCLEOTIDE SEQUENCE [LARGE SCALE GENOMIC DNA]</scope>
    <source>
        <strain evidence="11 12">MIT 04-9366</strain>
    </source>
</reference>
<dbReference type="GO" id="GO:0016740">
    <property type="term" value="F:transferase activity"/>
    <property type="evidence" value="ECO:0007669"/>
    <property type="project" value="UniProtKB-KW"/>
</dbReference>
<dbReference type="OrthoDB" id="9815896at2"/>
<dbReference type="AlphaFoldDB" id="A0A3D8IVZ9"/>
<evidence type="ECO:0000313" key="11">
    <source>
        <dbReference type="EMBL" id="RDU68761.1"/>
    </source>
</evidence>
<dbReference type="GO" id="GO:0005524">
    <property type="term" value="F:ATP binding"/>
    <property type="evidence" value="ECO:0007669"/>
    <property type="project" value="UniProtKB-KW"/>
</dbReference>
<evidence type="ECO:0000256" key="1">
    <source>
        <dbReference type="ARBA" id="ARBA00004496"/>
    </source>
</evidence>
<dbReference type="SUPFAM" id="SSF52540">
    <property type="entry name" value="P-loop containing nucleoside triphosphate hydrolases"/>
    <property type="match status" value="1"/>
</dbReference>
<evidence type="ECO:0000256" key="6">
    <source>
        <dbReference type="ARBA" id="ARBA00022723"/>
    </source>
</evidence>
<sequence>MRSERVCTLEELPSFLSTLLPSLPPHCIILLRGDLASGKTTLISTLLTLLQSPQSATSPTFSLQHIYTTPTLTLYHYDFYRKDLGEFMELGLLEGFDMQGWHCVEWGDEKLEQILRNSGFKVVIITISKEEQKRRYRVEL</sequence>
<comment type="subcellular location">
    <subcellularLocation>
        <location evidence="1">Cytoplasm</location>
    </subcellularLocation>
</comment>
<evidence type="ECO:0000256" key="9">
    <source>
        <dbReference type="ARBA" id="ARBA00022842"/>
    </source>
</evidence>
<keyword evidence="7" id="KW-0547">Nucleotide-binding</keyword>
<keyword evidence="4" id="KW-0963">Cytoplasm</keyword>
<comment type="caution">
    <text evidence="11">The sequence shown here is derived from an EMBL/GenBank/DDBJ whole genome shotgun (WGS) entry which is preliminary data.</text>
</comment>
<dbReference type="RefSeq" id="WP_115570195.1">
    <property type="nucleotide sequence ID" value="NZ_NXLV01000023.1"/>
</dbReference>
<keyword evidence="9" id="KW-0460">Magnesium</keyword>
<dbReference type="GO" id="GO:0046872">
    <property type="term" value="F:metal ion binding"/>
    <property type="evidence" value="ECO:0007669"/>
    <property type="project" value="UniProtKB-KW"/>
</dbReference>
<evidence type="ECO:0000256" key="8">
    <source>
        <dbReference type="ARBA" id="ARBA00022840"/>
    </source>
</evidence>
<gene>
    <name evidence="11" type="ORF">CQA58_08035</name>
</gene>
<evidence type="ECO:0000256" key="7">
    <source>
        <dbReference type="ARBA" id="ARBA00022741"/>
    </source>
</evidence>
<accession>A0A3D8IVZ9</accession>
<comment type="similarity">
    <text evidence="2">Belongs to the TsaE family.</text>
</comment>
<keyword evidence="11" id="KW-0808">Transferase</keyword>
<dbReference type="Pfam" id="PF02367">
    <property type="entry name" value="TsaE"/>
    <property type="match status" value="1"/>
</dbReference>
<evidence type="ECO:0000256" key="2">
    <source>
        <dbReference type="ARBA" id="ARBA00007599"/>
    </source>
</evidence>
<keyword evidence="5" id="KW-0819">tRNA processing</keyword>
<name>A0A3D8IVZ9_9HELI</name>
<organism evidence="11 12">
    <name type="scientific">Helicobacter brantae</name>
    <dbReference type="NCBI Taxonomy" id="375927"/>
    <lineage>
        <taxon>Bacteria</taxon>
        <taxon>Pseudomonadati</taxon>
        <taxon>Campylobacterota</taxon>
        <taxon>Epsilonproteobacteria</taxon>
        <taxon>Campylobacterales</taxon>
        <taxon>Helicobacteraceae</taxon>
        <taxon>Helicobacter</taxon>
    </lineage>
</organism>
<evidence type="ECO:0000256" key="10">
    <source>
        <dbReference type="ARBA" id="ARBA00032441"/>
    </source>
</evidence>
<dbReference type="EMBL" id="NXLV01000023">
    <property type="protein sequence ID" value="RDU68761.1"/>
    <property type="molecule type" value="Genomic_DNA"/>
</dbReference>
<evidence type="ECO:0000256" key="4">
    <source>
        <dbReference type="ARBA" id="ARBA00022490"/>
    </source>
</evidence>
<keyword evidence="12" id="KW-1185">Reference proteome</keyword>
<keyword evidence="6" id="KW-0479">Metal-binding</keyword>
<keyword evidence="8" id="KW-0067">ATP-binding</keyword>
<evidence type="ECO:0000256" key="3">
    <source>
        <dbReference type="ARBA" id="ARBA00019010"/>
    </source>
</evidence>
<protein>
    <recommendedName>
        <fullName evidence="3">tRNA threonylcarbamoyladenosine biosynthesis protein TsaE</fullName>
    </recommendedName>
    <alternativeName>
        <fullName evidence="10">t(6)A37 threonylcarbamoyladenosine biosynthesis protein TsaE</fullName>
    </alternativeName>
</protein>
<proteinExistence type="inferred from homology"/>
<dbReference type="PANTHER" id="PTHR33540">
    <property type="entry name" value="TRNA THREONYLCARBAMOYLADENOSINE BIOSYNTHESIS PROTEIN TSAE"/>
    <property type="match status" value="1"/>
</dbReference>
<dbReference type="PANTHER" id="PTHR33540:SF2">
    <property type="entry name" value="TRNA THREONYLCARBAMOYLADENOSINE BIOSYNTHESIS PROTEIN TSAE"/>
    <property type="match status" value="1"/>
</dbReference>
<dbReference type="GO" id="GO:0002949">
    <property type="term" value="P:tRNA threonylcarbamoyladenosine modification"/>
    <property type="evidence" value="ECO:0007669"/>
    <property type="project" value="InterPro"/>
</dbReference>